<name>A0A0C2TDL7_AMAMK</name>
<dbReference type="HOGENOM" id="CLU_1717543_0_0_1"/>
<dbReference type="OrthoDB" id="3243310at2759"/>
<feature type="region of interest" description="Disordered" evidence="1">
    <location>
        <begin position="27"/>
        <end position="56"/>
    </location>
</feature>
<evidence type="ECO:0000313" key="2">
    <source>
        <dbReference type="EMBL" id="KIL64919.1"/>
    </source>
</evidence>
<gene>
    <name evidence="2" type="ORF">M378DRAFT_162792</name>
</gene>
<sequence length="153" mass="17421">MTSSPAMHQLWRQTRTRKIPIIDHILTASSAGGEESDGGSSESREGDLRRALAGRAEEHIQIQNGKVERRDDEDASREGKRRVYAQAALWRRASDDEWDEWAVVDVVASTRQLLDVTVCDAESKKKYACPGLFFSRVSLFFTRSYLFFHICNI</sequence>
<feature type="compositionally biased region" description="Basic and acidic residues" evidence="1">
    <location>
        <begin position="42"/>
        <end position="56"/>
    </location>
</feature>
<evidence type="ECO:0000313" key="3">
    <source>
        <dbReference type="Proteomes" id="UP000054549"/>
    </source>
</evidence>
<feature type="compositionally biased region" description="Low complexity" evidence="1">
    <location>
        <begin position="28"/>
        <end position="41"/>
    </location>
</feature>
<evidence type="ECO:0000256" key="1">
    <source>
        <dbReference type="SAM" id="MobiDB-lite"/>
    </source>
</evidence>
<keyword evidence="3" id="KW-1185">Reference proteome</keyword>
<feature type="non-terminal residue" evidence="2">
    <location>
        <position position="153"/>
    </location>
</feature>
<protein>
    <submittedName>
        <fullName evidence="2">Uncharacterized protein</fullName>
    </submittedName>
</protein>
<dbReference type="EMBL" id="KN818246">
    <property type="protein sequence ID" value="KIL64919.1"/>
    <property type="molecule type" value="Genomic_DNA"/>
</dbReference>
<dbReference type="InParanoid" id="A0A0C2TDL7"/>
<reference evidence="2 3" key="1">
    <citation type="submission" date="2014-04" db="EMBL/GenBank/DDBJ databases">
        <title>Evolutionary Origins and Diversification of the Mycorrhizal Mutualists.</title>
        <authorList>
            <consortium name="DOE Joint Genome Institute"/>
            <consortium name="Mycorrhizal Genomics Consortium"/>
            <person name="Kohler A."/>
            <person name="Kuo A."/>
            <person name="Nagy L.G."/>
            <person name="Floudas D."/>
            <person name="Copeland A."/>
            <person name="Barry K.W."/>
            <person name="Cichocki N."/>
            <person name="Veneault-Fourrey C."/>
            <person name="LaButti K."/>
            <person name="Lindquist E.A."/>
            <person name="Lipzen A."/>
            <person name="Lundell T."/>
            <person name="Morin E."/>
            <person name="Murat C."/>
            <person name="Riley R."/>
            <person name="Ohm R."/>
            <person name="Sun H."/>
            <person name="Tunlid A."/>
            <person name="Henrissat B."/>
            <person name="Grigoriev I.V."/>
            <person name="Hibbett D.S."/>
            <person name="Martin F."/>
        </authorList>
    </citation>
    <scope>NUCLEOTIDE SEQUENCE [LARGE SCALE GENOMIC DNA]</scope>
    <source>
        <strain evidence="2 3">Koide BX008</strain>
    </source>
</reference>
<organism evidence="2 3">
    <name type="scientific">Amanita muscaria (strain Koide BX008)</name>
    <dbReference type="NCBI Taxonomy" id="946122"/>
    <lineage>
        <taxon>Eukaryota</taxon>
        <taxon>Fungi</taxon>
        <taxon>Dikarya</taxon>
        <taxon>Basidiomycota</taxon>
        <taxon>Agaricomycotina</taxon>
        <taxon>Agaricomycetes</taxon>
        <taxon>Agaricomycetidae</taxon>
        <taxon>Agaricales</taxon>
        <taxon>Pluteineae</taxon>
        <taxon>Amanitaceae</taxon>
        <taxon>Amanita</taxon>
    </lineage>
</organism>
<dbReference type="Proteomes" id="UP000054549">
    <property type="component" value="Unassembled WGS sequence"/>
</dbReference>
<accession>A0A0C2TDL7</accession>
<dbReference type="AlphaFoldDB" id="A0A0C2TDL7"/>
<proteinExistence type="predicted"/>